<dbReference type="CDD" id="cd03221">
    <property type="entry name" value="ABCF_EF-3"/>
    <property type="match status" value="2"/>
</dbReference>
<dbReference type="InterPro" id="IPR050611">
    <property type="entry name" value="ABCF"/>
</dbReference>
<dbReference type="PANTHER" id="PTHR19211">
    <property type="entry name" value="ATP-BINDING TRANSPORT PROTEIN-RELATED"/>
    <property type="match status" value="1"/>
</dbReference>
<evidence type="ECO:0000256" key="5">
    <source>
        <dbReference type="ARBA" id="ARBA00074044"/>
    </source>
</evidence>
<dbReference type="InterPro" id="IPR003439">
    <property type="entry name" value="ABC_transporter-like_ATP-bd"/>
</dbReference>
<protein>
    <recommendedName>
        <fullName evidence="5">Probable ATP-binding protein YbiT</fullName>
    </recommendedName>
</protein>
<dbReference type="InterPro" id="IPR032781">
    <property type="entry name" value="ABC_tran_Xtn"/>
</dbReference>
<organism evidence="7 8">
    <name type="scientific">Neoaquamicrobium microcysteis</name>
    <dbReference type="NCBI Taxonomy" id="2682781"/>
    <lineage>
        <taxon>Bacteria</taxon>
        <taxon>Pseudomonadati</taxon>
        <taxon>Pseudomonadota</taxon>
        <taxon>Alphaproteobacteria</taxon>
        <taxon>Hyphomicrobiales</taxon>
        <taxon>Phyllobacteriaceae</taxon>
        <taxon>Neoaquamicrobium</taxon>
    </lineage>
</organism>
<evidence type="ECO:0000256" key="4">
    <source>
        <dbReference type="ARBA" id="ARBA00061551"/>
    </source>
</evidence>
<dbReference type="InterPro" id="IPR003593">
    <property type="entry name" value="AAA+_ATPase"/>
</dbReference>
<dbReference type="OrthoDB" id="9808609at2"/>
<dbReference type="FunFam" id="3.40.50.300:FF:000070">
    <property type="entry name" value="Putative ABC transporter ATP-binding component"/>
    <property type="match status" value="1"/>
</dbReference>
<reference evidence="7 8" key="1">
    <citation type="submission" date="2019-08" db="EMBL/GenBank/DDBJ databases">
        <authorList>
            <person name="Seo Y.L."/>
        </authorList>
    </citation>
    <scope>NUCLEOTIDE SEQUENCE [LARGE SCALE GENOMIC DNA]</scope>
    <source>
        <strain evidence="7 8">MaA-C15</strain>
    </source>
</reference>
<evidence type="ECO:0000256" key="2">
    <source>
        <dbReference type="ARBA" id="ARBA00022741"/>
    </source>
</evidence>
<evidence type="ECO:0000259" key="6">
    <source>
        <dbReference type="PROSITE" id="PS50893"/>
    </source>
</evidence>
<sequence>MIRLENISKQNGQQIVFIEASAALQKGEKIGLVGPNGAGKTTLFRMITGQEAPDEGQVSTERGVTIGYFSQDVGEMAGRSVVAEVMDGVGPVSALMAEMAELEAAMGDPDRADEMDEIINRYGEVQGRFDELDGYALDGRAREVLDGLGFSQEMMDGDVGKLSGGWKMRVALAKILLMRPDAMLLDEPSNHLDIESLIWLESFLQGYEGTILMTSHDREFMNRIVSKIIEIDAGSLISYSGDYTFYQEQRALAEVQQQAQFERQQAMLAKEIAFIERFKARASHAAQVQSRVKKLDKIDKVEPPKRRQTVRFEFQPAPRSGEDVATLKNIHKAYGSKTIYEGLDFQVRRRERWCVMGVNGAGKSTLLKLIAGAAEPDEGSVARGPSVKMGYFAQHAMEVLEGERTVLQSLEDAFPQAGQAPLRALAGCFGFSGDDIEKKCRVLSGGEKARLVMAIMLFDPPNFLVLDEPTNHLDIATKEMLVDALSRYEGAMLFVSHDRHFLAALSNRVLELTPDGVHTYGGGYTEYVARTGQEAPGLRG</sequence>
<dbReference type="PROSITE" id="PS50893">
    <property type="entry name" value="ABC_TRANSPORTER_2"/>
    <property type="match status" value="2"/>
</dbReference>
<evidence type="ECO:0000256" key="3">
    <source>
        <dbReference type="ARBA" id="ARBA00022840"/>
    </source>
</evidence>
<dbReference type="GO" id="GO:0005524">
    <property type="term" value="F:ATP binding"/>
    <property type="evidence" value="ECO:0007669"/>
    <property type="project" value="UniProtKB-KW"/>
</dbReference>
<evidence type="ECO:0000256" key="1">
    <source>
        <dbReference type="ARBA" id="ARBA00022737"/>
    </source>
</evidence>
<dbReference type="InterPro" id="IPR017871">
    <property type="entry name" value="ABC_transporter-like_CS"/>
</dbReference>
<keyword evidence="8" id="KW-1185">Reference proteome</keyword>
<dbReference type="SMART" id="SM00382">
    <property type="entry name" value="AAA"/>
    <property type="match status" value="2"/>
</dbReference>
<feature type="domain" description="ABC transporter" evidence="6">
    <location>
        <begin position="325"/>
        <end position="539"/>
    </location>
</feature>
<dbReference type="Gene3D" id="3.40.50.300">
    <property type="entry name" value="P-loop containing nucleotide triphosphate hydrolases"/>
    <property type="match status" value="2"/>
</dbReference>
<keyword evidence="3 7" id="KW-0067">ATP-binding</keyword>
<dbReference type="InterPro" id="IPR027417">
    <property type="entry name" value="P-loop_NTPase"/>
</dbReference>
<dbReference type="SUPFAM" id="SSF52540">
    <property type="entry name" value="P-loop containing nucleoside triphosphate hydrolases"/>
    <property type="match status" value="2"/>
</dbReference>
<comment type="caution">
    <text evidence="7">The sequence shown here is derived from an EMBL/GenBank/DDBJ whole genome shotgun (WGS) entry which is preliminary data.</text>
</comment>
<dbReference type="Pfam" id="PF12848">
    <property type="entry name" value="ABC_tran_Xtn"/>
    <property type="match status" value="1"/>
</dbReference>
<dbReference type="Proteomes" id="UP000323258">
    <property type="component" value="Unassembled WGS sequence"/>
</dbReference>
<proteinExistence type="inferred from homology"/>
<dbReference type="PANTHER" id="PTHR19211:SF14">
    <property type="entry name" value="ATP-BINDING CASSETTE SUB-FAMILY F MEMBER 1"/>
    <property type="match status" value="1"/>
</dbReference>
<comment type="similarity">
    <text evidence="4">Belongs to the ABC transporter superfamily. ABCF family. YbiT subfamily.</text>
</comment>
<keyword evidence="2" id="KW-0547">Nucleotide-binding</keyword>
<dbReference type="Pfam" id="PF00005">
    <property type="entry name" value="ABC_tran"/>
    <property type="match status" value="2"/>
</dbReference>
<feature type="domain" description="ABC transporter" evidence="6">
    <location>
        <begin position="2"/>
        <end position="258"/>
    </location>
</feature>
<dbReference type="AlphaFoldDB" id="A0A5D4GVB6"/>
<gene>
    <name evidence="7" type="ORF">FY036_12180</name>
</gene>
<accession>A0A5D4GVB6</accession>
<evidence type="ECO:0000313" key="8">
    <source>
        <dbReference type="Proteomes" id="UP000323258"/>
    </source>
</evidence>
<dbReference type="FunFam" id="3.40.50.300:FF:000011">
    <property type="entry name" value="Putative ABC transporter ATP-binding component"/>
    <property type="match status" value="1"/>
</dbReference>
<reference evidence="7 8" key="2">
    <citation type="submission" date="2019-09" db="EMBL/GenBank/DDBJ databases">
        <title>Mesorhizobium sp. MaA-C15 isolated from Microcystis aeruginosa.</title>
        <authorList>
            <person name="Jeong S.E."/>
            <person name="Jin H.M."/>
            <person name="Jeon C.O."/>
        </authorList>
    </citation>
    <scope>NUCLEOTIDE SEQUENCE [LARGE SCALE GENOMIC DNA]</scope>
    <source>
        <strain evidence="7 8">MaA-C15</strain>
    </source>
</reference>
<dbReference type="EMBL" id="VSZS01000063">
    <property type="protein sequence ID" value="TYR31853.1"/>
    <property type="molecule type" value="Genomic_DNA"/>
</dbReference>
<name>A0A5D4GVB6_9HYPH</name>
<dbReference type="RefSeq" id="WP_148915011.1">
    <property type="nucleotide sequence ID" value="NZ_VSZS01000063.1"/>
</dbReference>
<keyword evidence="1" id="KW-0677">Repeat</keyword>
<evidence type="ECO:0000313" key="7">
    <source>
        <dbReference type="EMBL" id="TYR31853.1"/>
    </source>
</evidence>
<dbReference type="GO" id="GO:0016887">
    <property type="term" value="F:ATP hydrolysis activity"/>
    <property type="evidence" value="ECO:0007669"/>
    <property type="project" value="InterPro"/>
</dbReference>
<dbReference type="PROSITE" id="PS00211">
    <property type="entry name" value="ABC_TRANSPORTER_1"/>
    <property type="match status" value="2"/>
</dbReference>